<reference evidence="3 4" key="1">
    <citation type="submission" date="2019-08" db="EMBL/GenBank/DDBJ databases">
        <title>The genome of the soybean aphid Biotype 1, its phylome, world population structure and adaptation to the North American continent.</title>
        <authorList>
            <person name="Giordano R."/>
            <person name="Donthu R.K."/>
            <person name="Hernandez A.G."/>
            <person name="Wright C.L."/>
            <person name="Zimin A.V."/>
        </authorList>
    </citation>
    <scope>NUCLEOTIDE SEQUENCE [LARGE SCALE GENOMIC DNA]</scope>
    <source>
        <tissue evidence="3">Whole aphids</tissue>
    </source>
</reference>
<gene>
    <name evidence="3" type="ORF">AGLY_001116</name>
</gene>
<keyword evidence="2" id="KW-0812">Transmembrane</keyword>
<keyword evidence="4" id="KW-1185">Reference proteome</keyword>
<feature type="transmembrane region" description="Helical" evidence="2">
    <location>
        <begin position="143"/>
        <end position="163"/>
    </location>
</feature>
<dbReference type="EMBL" id="VYZN01000001">
    <property type="protein sequence ID" value="KAE9545573.1"/>
    <property type="molecule type" value="Genomic_DNA"/>
</dbReference>
<name>A0A6G0U9E8_APHGL</name>
<keyword evidence="2" id="KW-0472">Membrane</keyword>
<feature type="transmembrane region" description="Helical" evidence="2">
    <location>
        <begin position="213"/>
        <end position="233"/>
    </location>
</feature>
<evidence type="ECO:0000313" key="3">
    <source>
        <dbReference type="EMBL" id="KAE9545573.1"/>
    </source>
</evidence>
<protein>
    <submittedName>
        <fullName evidence="3">Uncharacterized protein</fullName>
    </submittedName>
</protein>
<organism evidence="3 4">
    <name type="scientific">Aphis glycines</name>
    <name type="common">Soybean aphid</name>
    <dbReference type="NCBI Taxonomy" id="307491"/>
    <lineage>
        <taxon>Eukaryota</taxon>
        <taxon>Metazoa</taxon>
        <taxon>Ecdysozoa</taxon>
        <taxon>Arthropoda</taxon>
        <taxon>Hexapoda</taxon>
        <taxon>Insecta</taxon>
        <taxon>Pterygota</taxon>
        <taxon>Neoptera</taxon>
        <taxon>Paraneoptera</taxon>
        <taxon>Hemiptera</taxon>
        <taxon>Sternorrhyncha</taxon>
        <taxon>Aphidomorpha</taxon>
        <taxon>Aphidoidea</taxon>
        <taxon>Aphididae</taxon>
        <taxon>Aphidini</taxon>
        <taxon>Aphis</taxon>
        <taxon>Aphis</taxon>
    </lineage>
</organism>
<proteinExistence type="predicted"/>
<sequence>MSGFYLEVLLTPIRHVHDKIIYSQQPLIHPQPFYMSYLCEFFRIIFSINFWNYFILHCYELTTLDQVDSELLKGGRLKMLLVVFDAGDDRVVFLRRPARTTSSSRLSTLGACGGHLVTWTECTESKSMTVRTRSHHLGRSTGNFLIVMPVILDKMFLALVIYINSIDIYNEGQADVHVLIYVEVDVRGVYIDQSLTSENSKLLSNVEVKEKSGYFILYTTYYMLAISFCFNYFDKIIKLLYEFIPVKIINNSFVTPRAPPLAPEGDSSPTGEGDDGAGLAKGEEEDQGVIGKPTTPASQATCACFGSGGRQQWSVEPDTDGNDGGGRTRAQEFKTRGSCTVNQPGAAPPKRGLVRHDRIPDQSPKARRDRKRCRFGRVSAAGDRSLLP</sequence>
<evidence type="ECO:0000256" key="1">
    <source>
        <dbReference type="SAM" id="MobiDB-lite"/>
    </source>
</evidence>
<feature type="region of interest" description="Disordered" evidence="1">
    <location>
        <begin position="308"/>
        <end position="388"/>
    </location>
</feature>
<feature type="compositionally biased region" description="Basic and acidic residues" evidence="1">
    <location>
        <begin position="354"/>
        <end position="366"/>
    </location>
</feature>
<comment type="caution">
    <text evidence="3">The sequence shown here is derived from an EMBL/GenBank/DDBJ whole genome shotgun (WGS) entry which is preliminary data.</text>
</comment>
<evidence type="ECO:0000313" key="4">
    <source>
        <dbReference type="Proteomes" id="UP000475862"/>
    </source>
</evidence>
<dbReference type="AlphaFoldDB" id="A0A6G0U9E8"/>
<evidence type="ECO:0000256" key="2">
    <source>
        <dbReference type="SAM" id="Phobius"/>
    </source>
</evidence>
<dbReference type="Proteomes" id="UP000475862">
    <property type="component" value="Unassembled WGS sequence"/>
</dbReference>
<keyword evidence="2" id="KW-1133">Transmembrane helix</keyword>
<feature type="region of interest" description="Disordered" evidence="1">
    <location>
        <begin position="259"/>
        <end position="295"/>
    </location>
</feature>
<accession>A0A6G0U9E8</accession>